<evidence type="ECO:0000313" key="2">
    <source>
        <dbReference type="EnsemblMetazoa" id="CLYHEMP017058.1"/>
    </source>
</evidence>
<reference evidence="2" key="1">
    <citation type="submission" date="2021-01" db="UniProtKB">
        <authorList>
            <consortium name="EnsemblMetazoa"/>
        </authorList>
    </citation>
    <scope>IDENTIFICATION</scope>
</reference>
<proteinExistence type="predicted"/>
<name>A0A7M5X383_9CNID</name>
<feature type="region of interest" description="Disordered" evidence="1">
    <location>
        <begin position="312"/>
        <end position="420"/>
    </location>
</feature>
<dbReference type="Proteomes" id="UP000594262">
    <property type="component" value="Unplaced"/>
</dbReference>
<feature type="compositionally biased region" description="Low complexity" evidence="1">
    <location>
        <begin position="336"/>
        <end position="420"/>
    </location>
</feature>
<feature type="compositionally biased region" description="Basic and acidic residues" evidence="1">
    <location>
        <begin position="312"/>
        <end position="335"/>
    </location>
</feature>
<keyword evidence="3" id="KW-1185">Reference proteome</keyword>
<accession>A0A7M5X383</accession>
<evidence type="ECO:0000256" key="1">
    <source>
        <dbReference type="SAM" id="MobiDB-lite"/>
    </source>
</evidence>
<evidence type="ECO:0000313" key="3">
    <source>
        <dbReference type="Proteomes" id="UP000594262"/>
    </source>
</evidence>
<organism evidence="2 3">
    <name type="scientific">Clytia hemisphaerica</name>
    <dbReference type="NCBI Taxonomy" id="252671"/>
    <lineage>
        <taxon>Eukaryota</taxon>
        <taxon>Metazoa</taxon>
        <taxon>Cnidaria</taxon>
        <taxon>Hydrozoa</taxon>
        <taxon>Hydroidolina</taxon>
        <taxon>Leptothecata</taxon>
        <taxon>Obeliida</taxon>
        <taxon>Clytiidae</taxon>
        <taxon>Clytia</taxon>
    </lineage>
</organism>
<dbReference type="AlphaFoldDB" id="A0A7M5X383"/>
<dbReference type="EnsemblMetazoa" id="CLYHEMT017058.1">
    <property type="protein sequence ID" value="CLYHEMP017058.1"/>
    <property type="gene ID" value="CLYHEMG017058"/>
</dbReference>
<protein>
    <submittedName>
        <fullName evidence="2">Uncharacterized protein</fullName>
    </submittedName>
</protein>
<sequence>MSKIPGLDETIRSFQYVGDVIANNPERAKSRWKNYTEDSVFGTVLNTGYALVGFSVAKLARNDSHAERFARKYVSSFEKFGAVSTSAICQTAGMGAQAMTFGIPNPVSGGLMRLGAGTAQVVNQCATSDEIDLDAYCKEGVIGMVRGGASLGGLIPFVGTVVENKLRGQNTELNPQKELVSCFLNIGTTVVSAGTLDLTSELVKAGEVGMKSSMAIAGSVGFVSGAASNLVTQIVNSETAKREIVNQGYCFAHTLILKNGIDVDVYTKKGEPNKYVPRVYIGEAIAQGFLNGLTQAIAARKKYQDIEREKMIRDKQNHNSNSQHRDDDNPNRGRDNPNCGRKSRNQNNHYNPNNNHCNPNNNHHNPNNNHHNPNNNHHNSNNNHHNSKATITTPTTTITTPTTTITTPTTTITTPEQTPT</sequence>